<proteinExistence type="inferred from homology"/>
<evidence type="ECO:0000256" key="2">
    <source>
        <dbReference type="ARBA" id="ARBA00009370"/>
    </source>
</evidence>
<keyword evidence="3" id="KW-0645">Protease</keyword>
<evidence type="ECO:0000313" key="7">
    <source>
        <dbReference type="Proteomes" id="UP001057134"/>
    </source>
</evidence>
<keyword evidence="7" id="KW-1185">Reference proteome</keyword>
<dbReference type="PANTHER" id="PTHR43390">
    <property type="entry name" value="SIGNAL PEPTIDASE I"/>
    <property type="match status" value="1"/>
</dbReference>
<sequence length="234" mass="26171">MRFGVFILTIAVALAACAREPLRDNVTQENVKPIEATAGMVVYHHGYDNMDRGHHEYDNVDVVVDPTYYQANPVQRGDVVYYQNPKKGGATDNGSEKEISRIVALPGESIRIDKGQIYIDGRKLDTFYGQARRLGMNVQELQEASGRPGLADNIRENFKTNVKFILESEEASKQPIRIPDGQYYLIGDDWFRSADSRHFGTIPQESILGKVIGYKPYCFIITESSRCSAAASSV</sequence>
<dbReference type="EC" id="3.4.21.89" evidence="3"/>
<gene>
    <name evidence="6" type="primary">lepB</name>
    <name evidence="6" type="ORF">SK3146_00380</name>
</gene>
<evidence type="ECO:0000256" key="4">
    <source>
        <dbReference type="SAM" id="SignalP"/>
    </source>
</evidence>
<reference evidence="6" key="1">
    <citation type="submission" date="2018-02" db="EMBL/GenBank/DDBJ databases">
        <authorList>
            <person name="Kim S.-K."/>
            <person name="Jung H.-I."/>
            <person name="Lee S.-W."/>
        </authorList>
    </citation>
    <scope>NUCLEOTIDE SEQUENCE</scope>
    <source>
        <strain evidence="6">SK3146</strain>
    </source>
</reference>
<dbReference type="Pfam" id="PF10502">
    <property type="entry name" value="Peptidase_S26"/>
    <property type="match status" value="1"/>
</dbReference>
<dbReference type="InterPro" id="IPR000223">
    <property type="entry name" value="Pept_S26A_signal_pept_1"/>
</dbReference>
<dbReference type="InterPro" id="IPR036286">
    <property type="entry name" value="LexA/Signal_pep-like_sf"/>
</dbReference>
<keyword evidence="4" id="KW-0732">Signal</keyword>
<dbReference type="CDD" id="cd06530">
    <property type="entry name" value="S26_SPase_I"/>
    <property type="match status" value="1"/>
</dbReference>
<organism evidence="6 7">
    <name type="scientific">Paenibacillus konkukensis</name>
    <dbReference type="NCBI Taxonomy" id="2020716"/>
    <lineage>
        <taxon>Bacteria</taxon>
        <taxon>Bacillati</taxon>
        <taxon>Bacillota</taxon>
        <taxon>Bacilli</taxon>
        <taxon>Bacillales</taxon>
        <taxon>Paenibacillaceae</taxon>
        <taxon>Paenibacillus</taxon>
    </lineage>
</organism>
<dbReference type="Proteomes" id="UP001057134">
    <property type="component" value="Chromosome"/>
</dbReference>
<dbReference type="GO" id="GO:0009003">
    <property type="term" value="F:signal peptidase activity"/>
    <property type="evidence" value="ECO:0007669"/>
    <property type="project" value="UniProtKB-EC"/>
</dbReference>
<evidence type="ECO:0000256" key="1">
    <source>
        <dbReference type="ARBA" id="ARBA00004401"/>
    </source>
</evidence>
<name>A0ABY4RHZ3_9BACL</name>
<dbReference type="PROSITE" id="PS51257">
    <property type="entry name" value="PROKAR_LIPOPROTEIN"/>
    <property type="match status" value="1"/>
</dbReference>
<comment type="subcellular location">
    <subcellularLocation>
        <location evidence="1">Cell membrane</location>
        <topology evidence="1">Single-pass type II membrane protein</topology>
    </subcellularLocation>
    <subcellularLocation>
        <location evidence="3">Membrane</location>
        <topology evidence="3">Single-pass type II membrane protein</topology>
    </subcellularLocation>
</comment>
<comment type="catalytic activity">
    <reaction evidence="3">
        <text>Cleavage of hydrophobic, N-terminal signal or leader sequences from secreted and periplasmic proteins.</text>
        <dbReference type="EC" id="3.4.21.89"/>
    </reaction>
</comment>
<dbReference type="PRINTS" id="PR00727">
    <property type="entry name" value="LEADERPTASE"/>
</dbReference>
<dbReference type="SUPFAM" id="SSF51306">
    <property type="entry name" value="LexA/Signal peptidase"/>
    <property type="match status" value="1"/>
</dbReference>
<comment type="similarity">
    <text evidence="2 3">Belongs to the peptidase S26 family.</text>
</comment>
<evidence type="ECO:0000313" key="6">
    <source>
        <dbReference type="EMBL" id="UQZ81224.1"/>
    </source>
</evidence>
<evidence type="ECO:0000259" key="5">
    <source>
        <dbReference type="Pfam" id="PF10502"/>
    </source>
</evidence>
<dbReference type="Gene3D" id="2.10.109.10">
    <property type="entry name" value="Umud Fragment, subunit A"/>
    <property type="match status" value="1"/>
</dbReference>
<accession>A0ABY4RHZ3</accession>
<feature type="signal peptide" evidence="4">
    <location>
        <begin position="1"/>
        <end position="18"/>
    </location>
</feature>
<feature type="chain" id="PRO_5045110532" description="Signal peptidase I" evidence="4">
    <location>
        <begin position="19"/>
        <end position="234"/>
    </location>
</feature>
<evidence type="ECO:0000256" key="3">
    <source>
        <dbReference type="RuleBase" id="RU362042"/>
    </source>
</evidence>
<protein>
    <recommendedName>
        <fullName evidence="3">Signal peptidase I</fullName>
        <ecNumber evidence="3">3.4.21.89</ecNumber>
    </recommendedName>
</protein>
<feature type="domain" description="Peptidase S26" evidence="5">
    <location>
        <begin position="59"/>
        <end position="211"/>
    </location>
</feature>
<keyword evidence="3 6" id="KW-0378">Hydrolase</keyword>
<dbReference type="RefSeq" id="WP_249863471.1">
    <property type="nucleotide sequence ID" value="NZ_CP027059.1"/>
</dbReference>
<dbReference type="InterPro" id="IPR019533">
    <property type="entry name" value="Peptidase_S26"/>
</dbReference>
<dbReference type="NCBIfam" id="TIGR02227">
    <property type="entry name" value="sigpep_I_bact"/>
    <property type="match status" value="1"/>
</dbReference>
<dbReference type="PANTHER" id="PTHR43390:SF1">
    <property type="entry name" value="CHLOROPLAST PROCESSING PEPTIDASE"/>
    <property type="match status" value="1"/>
</dbReference>
<dbReference type="EMBL" id="CP027059">
    <property type="protein sequence ID" value="UQZ81224.1"/>
    <property type="molecule type" value="Genomic_DNA"/>
</dbReference>
<reference evidence="6" key="2">
    <citation type="journal article" date="2021" name="J Anim Sci Technol">
        <title>Complete genome sequence of Paenibacillus konkukensis sp. nov. SK3146 as a potential probiotic strain.</title>
        <authorList>
            <person name="Jung H.I."/>
            <person name="Park S."/>
            <person name="Niu K.M."/>
            <person name="Lee S.W."/>
            <person name="Kothari D."/>
            <person name="Yi K.J."/>
            <person name="Kim S.K."/>
        </authorList>
    </citation>
    <scope>NUCLEOTIDE SEQUENCE</scope>
    <source>
        <strain evidence="6">SK3146</strain>
    </source>
</reference>